<organism evidence="1 2">
    <name type="scientific">Nonomuraea marmarensis</name>
    <dbReference type="NCBI Taxonomy" id="3351344"/>
    <lineage>
        <taxon>Bacteria</taxon>
        <taxon>Bacillati</taxon>
        <taxon>Actinomycetota</taxon>
        <taxon>Actinomycetes</taxon>
        <taxon>Streptosporangiales</taxon>
        <taxon>Streptosporangiaceae</taxon>
        <taxon>Nonomuraea</taxon>
    </lineage>
</organism>
<dbReference type="Pfam" id="PF13385">
    <property type="entry name" value="Laminin_G_3"/>
    <property type="match status" value="1"/>
</dbReference>
<evidence type="ECO:0000313" key="2">
    <source>
        <dbReference type="Proteomes" id="UP001603978"/>
    </source>
</evidence>
<evidence type="ECO:0000313" key="1">
    <source>
        <dbReference type="EMBL" id="MFG1710334.1"/>
    </source>
</evidence>
<comment type="caution">
    <text evidence="1">The sequence shown here is derived from an EMBL/GenBank/DDBJ whole genome shotgun (WGS) entry which is preliminary data.</text>
</comment>
<protein>
    <submittedName>
        <fullName evidence="1">LamG-like jellyroll fold domain-containing protein</fullName>
    </submittedName>
</protein>
<proteinExistence type="predicted"/>
<name>A0ABW7AWC1_9ACTN</name>
<dbReference type="EMBL" id="JBICRM010000047">
    <property type="protein sequence ID" value="MFG1710334.1"/>
    <property type="molecule type" value="Genomic_DNA"/>
</dbReference>
<sequence>MRSGESLTLYLDAVQKGTTTLGAGALITTDTFAVQGFRLGSKPDGTQPLKGSLDEVRVFQQALSATVVGSLQSGTVPAGATPVLWLPFDVITSESYGRM</sequence>
<dbReference type="InterPro" id="IPR013320">
    <property type="entry name" value="ConA-like_dom_sf"/>
</dbReference>
<dbReference type="Proteomes" id="UP001603978">
    <property type="component" value="Unassembled WGS sequence"/>
</dbReference>
<accession>A0ABW7AWC1</accession>
<dbReference type="RefSeq" id="WP_393176011.1">
    <property type="nucleotide sequence ID" value="NZ_JBICRM010000047.1"/>
</dbReference>
<gene>
    <name evidence="1" type="ORF">ACFLIM_44915</name>
</gene>
<dbReference type="Gene3D" id="2.60.120.200">
    <property type="match status" value="1"/>
</dbReference>
<reference evidence="1 2" key="1">
    <citation type="submission" date="2024-10" db="EMBL/GenBank/DDBJ databases">
        <authorList>
            <person name="Topkara A.R."/>
            <person name="Saygin H."/>
        </authorList>
    </citation>
    <scope>NUCLEOTIDE SEQUENCE [LARGE SCALE GENOMIC DNA]</scope>
    <source>
        <strain evidence="1 2">M3C6</strain>
    </source>
</reference>
<keyword evidence="2" id="KW-1185">Reference proteome</keyword>
<dbReference type="SUPFAM" id="SSF49899">
    <property type="entry name" value="Concanavalin A-like lectins/glucanases"/>
    <property type="match status" value="1"/>
</dbReference>